<evidence type="ECO:0000256" key="1">
    <source>
        <dbReference type="HAMAP-Rule" id="MF_00386"/>
    </source>
</evidence>
<dbReference type="InterPro" id="IPR002696">
    <property type="entry name" value="Membr_insert_effic_factor_YidD"/>
</dbReference>
<evidence type="ECO:0000313" key="4">
    <source>
        <dbReference type="Proteomes" id="UP000576225"/>
    </source>
</evidence>
<evidence type="ECO:0000313" key="3">
    <source>
        <dbReference type="EMBL" id="NMD86131.1"/>
    </source>
</evidence>
<dbReference type="PANTHER" id="PTHR33383:SF1">
    <property type="entry name" value="MEMBRANE PROTEIN INSERTION EFFICIENCY FACTOR-RELATED"/>
    <property type="match status" value="1"/>
</dbReference>
<keyword evidence="1" id="KW-1003">Cell membrane</keyword>
<proteinExistence type="inferred from homology"/>
<dbReference type="GeneID" id="78297143"/>
<comment type="similarity">
    <text evidence="1">Belongs to the UPF0161 family.</text>
</comment>
<evidence type="ECO:0000256" key="2">
    <source>
        <dbReference type="SAM" id="MobiDB-lite"/>
    </source>
</evidence>
<dbReference type="HAMAP" id="MF_00386">
    <property type="entry name" value="UPF0161_YidD"/>
    <property type="match status" value="1"/>
</dbReference>
<organism evidence="3 4">
    <name type="scientific">Victivallis vadensis</name>
    <dbReference type="NCBI Taxonomy" id="172901"/>
    <lineage>
        <taxon>Bacteria</taxon>
        <taxon>Pseudomonadati</taxon>
        <taxon>Lentisphaerota</taxon>
        <taxon>Lentisphaeria</taxon>
        <taxon>Victivallales</taxon>
        <taxon>Victivallaceae</taxon>
        <taxon>Victivallis</taxon>
    </lineage>
</organism>
<protein>
    <recommendedName>
        <fullName evidence="1">Putative membrane protein insertion efficiency factor</fullName>
    </recommendedName>
</protein>
<accession>A0A848AT20</accession>
<dbReference type="EMBL" id="JABAEW010000008">
    <property type="protein sequence ID" value="NMD86131.1"/>
    <property type="molecule type" value="Genomic_DNA"/>
</dbReference>
<dbReference type="PANTHER" id="PTHR33383">
    <property type="entry name" value="MEMBRANE PROTEIN INSERTION EFFICIENCY FACTOR-RELATED"/>
    <property type="match status" value="1"/>
</dbReference>
<name>A0A848AT20_9BACT</name>
<dbReference type="NCBIfam" id="TIGR00278">
    <property type="entry name" value="membrane protein insertion efficiency factor YidD"/>
    <property type="match status" value="1"/>
</dbReference>
<dbReference type="Proteomes" id="UP000576225">
    <property type="component" value="Unassembled WGS sequence"/>
</dbReference>
<comment type="subcellular location">
    <subcellularLocation>
        <location evidence="1">Cell membrane</location>
        <topology evidence="1">Peripheral membrane protein</topology>
        <orientation evidence="1">Cytoplasmic side</orientation>
    </subcellularLocation>
</comment>
<feature type="region of interest" description="Disordered" evidence="2">
    <location>
        <begin position="63"/>
        <end position="83"/>
    </location>
</feature>
<keyword evidence="1" id="KW-0472">Membrane</keyword>
<dbReference type="AlphaFoldDB" id="A0A848AT20"/>
<sequence>MLIAIIRVYQWTISPLLPNCCRFEPTCSCYAVEALRVHGFWRGAGLTIWRLLRCQPFCRGGLDPVPPPRKKCERPAEHPDARR</sequence>
<gene>
    <name evidence="3" type="primary">yidD</name>
    <name evidence="3" type="ORF">HF882_05985</name>
</gene>
<comment type="caution">
    <text evidence="3">The sequence shown here is derived from an EMBL/GenBank/DDBJ whole genome shotgun (WGS) entry which is preliminary data.</text>
</comment>
<comment type="function">
    <text evidence="1">Could be involved in insertion of integral membrane proteins into the membrane.</text>
</comment>
<dbReference type="SMART" id="SM01234">
    <property type="entry name" value="Haemolytic"/>
    <property type="match status" value="1"/>
</dbReference>
<dbReference type="Pfam" id="PF01809">
    <property type="entry name" value="YidD"/>
    <property type="match status" value="1"/>
</dbReference>
<feature type="compositionally biased region" description="Basic and acidic residues" evidence="2">
    <location>
        <begin position="73"/>
        <end position="83"/>
    </location>
</feature>
<reference evidence="3 4" key="1">
    <citation type="submission" date="2020-04" db="EMBL/GenBank/DDBJ databases">
        <authorList>
            <person name="Hitch T.C.A."/>
            <person name="Wylensek D."/>
            <person name="Clavel T."/>
        </authorList>
    </citation>
    <scope>NUCLEOTIDE SEQUENCE [LARGE SCALE GENOMIC DNA]</scope>
    <source>
        <strain evidence="3 4">COR2-253-APC-1A</strain>
    </source>
</reference>
<dbReference type="RefSeq" id="WP_116885881.1">
    <property type="nucleotide sequence ID" value="NZ_CAJKCJ010000008.1"/>
</dbReference>
<dbReference type="GO" id="GO:0005886">
    <property type="term" value="C:plasma membrane"/>
    <property type="evidence" value="ECO:0007669"/>
    <property type="project" value="UniProtKB-SubCell"/>
</dbReference>